<comment type="caution">
    <text evidence="2">The sequence shown here is derived from an EMBL/GenBank/DDBJ whole genome shotgun (WGS) entry which is preliminary data.</text>
</comment>
<feature type="region of interest" description="Disordered" evidence="1">
    <location>
        <begin position="396"/>
        <end position="417"/>
    </location>
</feature>
<dbReference type="PANTHER" id="PTHR42057:SF2">
    <property type="entry name" value="F-BOX DOMAIN PROTEIN (AFU_ORTHOLOGUE AFUA_4G00200)-RELATED"/>
    <property type="match status" value="1"/>
</dbReference>
<evidence type="ECO:0008006" key="4">
    <source>
        <dbReference type="Google" id="ProtNLM"/>
    </source>
</evidence>
<evidence type="ECO:0000313" key="2">
    <source>
        <dbReference type="EMBL" id="KAL2047520.1"/>
    </source>
</evidence>
<accession>A0ABR4AQL0</accession>
<evidence type="ECO:0000313" key="3">
    <source>
        <dbReference type="Proteomes" id="UP001590951"/>
    </source>
</evidence>
<evidence type="ECO:0000256" key="1">
    <source>
        <dbReference type="SAM" id="MobiDB-lite"/>
    </source>
</evidence>
<proteinExistence type="predicted"/>
<dbReference type="PANTHER" id="PTHR42057">
    <property type="entry name" value="F-BOX DOMAIN PROTEIN (AFU_ORTHOLOGUE AFUA_4G00200)"/>
    <property type="match status" value="1"/>
</dbReference>
<sequence>MAIPYMSLEILNSVLEFAPKDTLMNARLASTVFRESSARSLFGTVTLRNTTRSVRNVRQILASQRLKRYVRTMHIIPRLAFRSSQPVAFLPWQTLVPELRYAFSDIHLSGNLSTFNIDFGGCSLTTCVGANARIAEMDAFRSDLLCLFITTLMFSRYGLSRSPMRALSIQNFQSRSEHHITYSPGFSNLLDHLKTLELSILTIEHECTRSNERPMSTPSWDFYTMLPQVWLAPANILTTLRLSADSHWGYYPKVDFRNVNFEHLQTLVLDHFTFSHDWQRAWLLRHSMTLTHLVFSRCSILQDVWFKGNLDGDGYPTGLQREMLPAEATTYNYHTGWSDYLNTMSDSLTRLRSFSLIDEDSRVVVANEVATVLHADRYLGFDFGYYIAVANHDTLEETDEETEDPNSQLPHSMITGHGPQMRERRLALARQYLEDERALRGLLDKVIQRNMRMGSRY</sequence>
<dbReference type="Proteomes" id="UP001590951">
    <property type="component" value="Unassembled WGS sequence"/>
</dbReference>
<reference evidence="2 3" key="1">
    <citation type="submission" date="2024-09" db="EMBL/GenBank/DDBJ databases">
        <title>Rethinking Asexuality: The Enigmatic Case of Functional Sexual Genes in Lepraria (Stereocaulaceae).</title>
        <authorList>
            <person name="Doellman M."/>
            <person name="Sun Y."/>
            <person name="Barcenas-Pena A."/>
            <person name="Lumbsch H.T."/>
            <person name="Grewe F."/>
        </authorList>
    </citation>
    <scope>NUCLEOTIDE SEQUENCE [LARGE SCALE GENOMIC DNA]</scope>
    <source>
        <strain evidence="2 3">Grewe 0041</strain>
    </source>
</reference>
<protein>
    <recommendedName>
        <fullName evidence="4">F-box domain-containing protein</fullName>
    </recommendedName>
</protein>
<gene>
    <name evidence="2" type="ORF">ABVK25_011449</name>
</gene>
<organism evidence="2 3">
    <name type="scientific">Lepraria finkii</name>
    <dbReference type="NCBI Taxonomy" id="1340010"/>
    <lineage>
        <taxon>Eukaryota</taxon>
        <taxon>Fungi</taxon>
        <taxon>Dikarya</taxon>
        <taxon>Ascomycota</taxon>
        <taxon>Pezizomycotina</taxon>
        <taxon>Lecanoromycetes</taxon>
        <taxon>OSLEUM clade</taxon>
        <taxon>Lecanoromycetidae</taxon>
        <taxon>Lecanorales</taxon>
        <taxon>Lecanorineae</taxon>
        <taxon>Stereocaulaceae</taxon>
        <taxon>Lepraria</taxon>
    </lineage>
</organism>
<name>A0ABR4AQL0_9LECA</name>
<keyword evidence="3" id="KW-1185">Reference proteome</keyword>
<dbReference type="EMBL" id="JBHFEH010000098">
    <property type="protein sequence ID" value="KAL2047520.1"/>
    <property type="molecule type" value="Genomic_DNA"/>
</dbReference>